<dbReference type="Pfam" id="PF03466">
    <property type="entry name" value="LysR_substrate"/>
    <property type="match status" value="1"/>
</dbReference>
<dbReference type="InterPro" id="IPR058163">
    <property type="entry name" value="LysR-type_TF_proteobact-type"/>
</dbReference>
<evidence type="ECO:0000259" key="5">
    <source>
        <dbReference type="PROSITE" id="PS50931"/>
    </source>
</evidence>
<dbReference type="GO" id="GO:0006351">
    <property type="term" value="P:DNA-templated transcription"/>
    <property type="evidence" value="ECO:0007669"/>
    <property type="project" value="TreeGrafter"/>
</dbReference>
<dbReference type="PANTHER" id="PTHR30537:SF5">
    <property type="entry name" value="HTH-TYPE TRANSCRIPTIONAL ACTIVATOR TTDR-RELATED"/>
    <property type="match status" value="1"/>
</dbReference>
<keyword evidence="7" id="KW-1185">Reference proteome</keyword>
<gene>
    <name evidence="6" type="ORF">CS062_22015</name>
</gene>
<evidence type="ECO:0000256" key="4">
    <source>
        <dbReference type="ARBA" id="ARBA00023163"/>
    </source>
</evidence>
<dbReference type="CDD" id="cd08471">
    <property type="entry name" value="PBP2_CrgA_like_2"/>
    <property type="match status" value="1"/>
</dbReference>
<comment type="caution">
    <text evidence="6">The sequence shown here is derived from an EMBL/GenBank/DDBJ whole genome shotgun (WGS) entry which is preliminary data.</text>
</comment>
<dbReference type="InterPro" id="IPR036388">
    <property type="entry name" value="WH-like_DNA-bd_sf"/>
</dbReference>
<dbReference type="PANTHER" id="PTHR30537">
    <property type="entry name" value="HTH-TYPE TRANSCRIPTIONAL REGULATOR"/>
    <property type="match status" value="1"/>
</dbReference>
<evidence type="ECO:0000256" key="3">
    <source>
        <dbReference type="ARBA" id="ARBA00023125"/>
    </source>
</evidence>
<dbReference type="PROSITE" id="PS50931">
    <property type="entry name" value="HTH_LYSR"/>
    <property type="match status" value="1"/>
</dbReference>
<dbReference type="EMBL" id="PEOG01000084">
    <property type="protein sequence ID" value="PIM51025.1"/>
    <property type="molecule type" value="Genomic_DNA"/>
</dbReference>
<proteinExistence type="inferred from homology"/>
<dbReference type="GO" id="GO:0043565">
    <property type="term" value="F:sequence-specific DNA binding"/>
    <property type="evidence" value="ECO:0007669"/>
    <property type="project" value="TreeGrafter"/>
</dbReference>
<keyword evidence="3" id="KW-0238">DNA-binding</keyword>
<dbReference type="Proteomes" id="UP000231501">
    <property type="component" value="Unassembled WGS sequence"/>
</dbReference>
<evidence type="ECO:0000256" key="1">
    <source>
        <dbReference type="ARBA" id="ARBA00009437"/>
    </source>
</evidence>
<feature type="domain" description="HTH lysR-type" evidence="5">
    <location>
        <begin position="1"/>
        <end position="59"/>
    </location>
</feature>
<dbReference type="RefSeq" id="WP_099863723.1">
    <property type="nucleotide sequence ID" value="NZ_PEOG01000084.1"/>
</dbReference>
<dbReference type="GO" id="GO:0003700">
    <property type="term" value="F:DNA-binding transcription factor activity"/>
    <property type="evidence" value="ECO:0007669"/>
    <property type="project" value="InterPro"/>
</dbReference>
<sequence>MDRFDAIAMLIAAVDAGSLSKASRRLGLPLATVSRKVADLEKHLRAALLIRSAKGLELTDAGRAYVEAAKAILEQLHEAERAAAGEYTEPRGDLIITAPVMFGRLHLLPTVTGFLEAYPDVAVDLKLTDRITHFLDDQIDVALRIGALPDSGLIATRVGEVRHVVCAAPAYLATHGAPATPDELARHRVISFESVSTGGAWPFRQNGVARTGAFRSRLSVNTIDAALDAGRAGAGLVRALSYQVNEDVRAGRLRLVLEDFEAAPRPVHLVYAPQGRLPLKLRAFIDFAVPRLRDRLTRAALPATPP</sequence>
<protein>
    <submittedName>
        <fullName evidence="6">LysR family transcriptional regulator</fullName>
    </submittedName>
</protein>
<dbReference type="Gene3D" id="1.10.10.10">
    <property type="entry name" value="Winged helix-like DNA-binding domain superfamily/Winged helix DNA-binding domain"/>
    <property type="match status" value="1"/>
</dbReference>
<accession>A0A2G9C3T0</accession>
<evidence type="ECO:0000256" key="2">
    <source>
        <dbReference type="ARBA" id="ARBA00023015"/>
    </source>
</evidence>
<dbReference type="Pfam" id="PF00126">
    <property type="entry name" value="HTH_1"/>
    <property type="match status" value="1"/>
</dbReference>
<evidence type="ECO:0000313" key="6">
    <source>
        <dbReference type="EMBL" id="PIM51025.1"/>
    </source>
</evidence>
<reference evidence="6 7" key="1">
    <citation type="submission" date="2017-11" db="EMBL/GenBank/DDBJ databases">
        <title>Draft genome sequence of Mitsuaria sp. HWN-4.</title>
        <authorList>
            <person name="Gundlapally S.R."/>
        </authorList>
    </citation>
    <scope>NUCLEOTIDE SEQUENCE [LARGE SCALE GENOMIC DNA]</scope>
    <source>
        <strain evidence="6 7">HWN-4</strain>
    </source>
</reference>
<dbReference type="InterPro" id="IPR005119">
    <property type="entry name" value="LysR_subst-bd"/>
</dbReference>
<dbReference type="Gene3D" id="3.40.190.290">
    <property type="match status" value="1"/>
</dbReference>
<dbReference type="AlphaFoldDB" id="A0A2G9C3T0"/>
<name>A0A2G9C3T0_9BURK</name>
<dbReference type="SUPFAM" id="SSF46785">
    <property type="entry name" value="Winged helix' DNA-binding domain"/>
    <property type="match status" value="1"/>
</dbReference>
<dbReference type="InterPro" id="IPR000847">
    <property type="entry name" value="LysR_HTH_N"/>
</dbReference>
<comment type="similarity">
    <text evidence="1">Belongs to the LysR transcriptional regulatory family.</text>
</comment>
<dbReference type="InterPro" id="IPR036390">
    <property type="entry name" value="WH_DNA-bd_sf"/>
</dbReference>
<organism evidence="6 7">
    <name type="scientific">Roseateles chitinivorans</name>
    <dbReference type="NCBI Taxonomy" id="2917965"/>
    <lineage>
        <taxon>Bacteria</taxon>
        <taxon>Pseudomonadati</taxon>
        <taxon>Pseudomonadota</taxon>
        <taxon>Betaproteobacteria</taxon>
        <taxon>Burkholderiales</taxon>
        <taxon>Sphaerotilaceae</taxon>
        <taxon>Roseateles</taxon>
    </lineage>
</organism>
<evidence type="ECO:0000313" key="7">
    <source>
        <dbReference type="Proteomes" id="UP000231501"/>
    </source>
</evidence>
<keyword evidence="2" id="KW-0805">Transcription regulation</keyword>
<dbReference type="OrthoDB" id="9786526at2"/>
<keyword evidence="4" id="KW-0804">Transcription</keyword>
<dbReference type="SUPFAM" id="SSF53850">
    <property type="entry name" value="Periplasmic binding protein-like II"/>
    <property type="match status" value="1"/>
</dbReference>